<comment type="caution">
    <text evidence="4">The sequence shown here is derived from an EMBL/GenBank/DDBJ whole genome shotgun (WGS) entry which is preliminary data.</text>
</comment>
<evidence type="ECO:0000313" key="5">
    <source>
        <dbReference type="Proteomes" id="UP000660339"/>
    </source>
</evidence>
<dbReference type="GO" id="GO:0016020">
    <property type="term" value="C:membrane"/>
    <property type="evidence" value="ECO:0007669"/>
    <property type="project" value="TreeGrafter"/>
</dbReference>
<dbReference type="PRINTS" id="PR00080">
    <property type="entry name" value="SDRFAMILY"/>
</dbReference>
<organism evidence="4 5">
    <name type="scientific">Catellatospora methionotrophica</name>
    <dbReference type="NCBI Taxonomy" id="121620"/>
    <lineage>
        <taxon>Bacteria</taxon>
        <taxon>Bacillati</taxon>
        <taxon>Actinomycetota</taxon>
        <taxon>Actinomycetes</taxon>
        <taxon>Micromonosporales</taxon>
        <taxon>Micromonosporaceae</taxon>
        <taxon>Catellatospora</taxon>
    </lineage>
</organism>
<dbReference type="NCBIfam" id="NF005495">
    <property type="entry name" value="PRK07109.1"/>
    <property type="match status" value="1"/>
</dbReference>
<dbReference type="InterPro" id="IPR002347">
    <property type="entry name" value="SDR_fam"/>
</dbReference>
<comment type="similarity">
    <text evidence="1 3">Belongs to the short-chain dehydrogenases/reductases (SDR) family.</text>
</comment>
<protein>
    <submittedName>
        <fullName evidence="4">Short-chain dehydrogenase</fullName>
    </submittedName>
</protein>
<dbReference type="PROSITE" id="PS00061">
    <property type="entry name" value="ADH_SHORT"/>
    <property type="match status" value="1"/>
</dbReference>
<keyword evidence="5" id="KW-1185">Reference proteome</keyword>
<dbReference type="SUPFAM" id="SSF51735">
    <property type="entry name" value="NAD(P)-binding Rossmann-fold domains"/>
    <property type="match status" value="1"/>
</dbReference>
<dbReference type="AlphaFoldDB" id="A0A8J3PEE0"/>
<name>A0A8J3PEE0_9ACTN</name>
<dbReference type="Gene3D" id="3.40.50.720">
    <property type="entry name" value="NAD(P)-binding Rossmann-like Domain"/>
    <property type="match status" value="1"/>
</dbReference>
<dbReference type="Proteomes" id="UP000660339">
    <property type="component" value="Unassembled WGS sequence"/>
</dbReference>
<evidence type="ECO:0000256" key="2">
    <source>
        <dbReference type="ARBA" id="ARBA00023002"/>
    </source>
</evidence>
<dbReference type="Pfam" id="PF00106">
    <property type="entry name" value="adh_short"/>
    <property type="match status" value="1"/>
</dbReference>
<dbReference type="GO" id="GO:0016491">
    <property type="term" value="F:oxidoreductase activity"/>
    <property type="evidence" value="ECO:0007669"/>
    <property type="project" value="UniProtKB-KW"/>
</dbReference>
<keyword evidence="2" id="KW-0560">Oxidoreductase</keyword>
<dbReference type="InterPro" id="IPR036291">
    <property type="entry name" value="NAD(P)-bd_dom_sf"/>
</dbReference>
<dbReference type="InterPro" id="IPR020904">
    <property type="entry name" value="Sc_DH/Rdtase_CS"/>
</dbReference>
<reference evidence="4" key="1">
    <citation type="submission" date="2021-01" db="EMBL/GenBank/DDBJ databases">
        <title>Whole genome shotgun sequence of Catellatospora methionotrophica NBRC 14553.</title>
        <authorList>
            <person name="Komaki H."/>
            <person name="Tamura T."/>
        </authorList>
    </citation>
    <scope>NUCLEOTIDE SEQUENCE</scope>
    <source>
        <strain evidence="4">NBRC 14553</strain>
    </source>
</reference>
<evidence type="ECO:0000256" key="3">
    <source>
        <dbReference type="RuleBase" id="RU000363"/>
    </source>
</evidence>
<dbReference type="PRINTS" id="PR00081">
    <property type="entry name" value="GDHRDH"/>
</dbReference>
<gene>
    <name evidence="4" type="ORF">Cme02nite_28230</name>
</gene>
<evidence type="ECO:0000313" key="4">
    <source>
        <dbReference type="EMBL" id="GIG14491.1"/>
    </source>
</evidence>
<accession>A0A8J3PEE0</accession>
<proteinExistence type="inferred from homology"/>
<dbReference type="PANTHER" id="PTHR44196:SF1">
    <property type="entry name" value="DEHYDROGENASE_REDUCTASE SDR FAMILY MEMBER 7B"/>
    <property type="match status" value="1"/>
</dbReference>
<evidence type="ECO:0000256" key="1">
    <source>
        <dbReference type="ARBA" id="ARBA00006484"/>
    </source>
</evidence>
<dbReference type="PANTHER" id="PTHR44196">
    <property type="entry name" value="DEHYDROGENASE/REDUCTASE SDR FAMILY MEMBER 7B"/>
    <property type="match status" value="1"/>
</dbReference>
<sequence length="322" mass="34584">MITGASSGIGAATALTLAGRGARIVLAARSPHGLTQIGQRCRLRGARVLEVPTDTADPDAVERLAAAAEAEFGRIDAWVNNAGVAVYGRLLDLPLDQVHRTVDVDVFGYLHGARAVVPRLRTAGGGVLIMVGSVLSEMSLPFLGAYSMAKHAVQGMADALRQELIADGEDRISVCTVLPSSVDTPLFAWAANYMGREIIPPRPMGAPQRVADRIVRLLEHPRRQSLVGPAAATVAWSWRLAPAVAERLLVWYGQTAQFGPPTPPWEGNLVNPVEQPRRVDGGRRVPLAALAGIPGVALSQLRHRLRLRDRLSHVHALQWTGR</sequence>
<dbReference type="EMBL" id="BONJ01000014">
    <property type="protein sequence ID" value="GIG14491.1"/>
    <property type="molecule type" value="Genomic_DNA"/>
</dbReference>